<dbReference type="GO" id="GO:0016791">
    <property type="term" value="F:phosphatase activity"/>
    <property type="evidence" value="ECO:0007669"/>
    <property type="project" value="InterPro"/>
</dbReference>
<sequence length="416" mass="48657">MLQIAIAYDFDGTLAKGNIQENSFIPSVGITKEEFWSQVKHLSEENNMDEILAYMYLMIKRAEGKEITIDKDSLKSHGKNVKYFDGVEEYFKRINKYANKLDIEIKHYIISSGTKEMIEGTTIAKEFDIIYASSFYYDDYGRPIWPALAINYTTKTQYLYRINKGIHNAYDNKLINQFIPENERAIKFKHIIYLGDGETDIPAMKLVKANGGKSIAIFDKEKEDIAKKLIEQNRVNYIAKADYTKDSDIDKILKSIIDSIYIEHKYGHVNVENVDAESDSKHFTIDECLKILDIKGFTTIDSNKKNNMYLKKTDWNDYGYKTTFYLWKDDVFYGMVKIAKINQDKNIHTYDLLPDNFFKELPNDFFSKIYFKEDTILEKEKNALKILLKDITDNDKFDSEDIVLRSLKRDELLVIK</sequence>
<gene>
    <name evidence="1" type="ORF">F7P66_07835</name>
</gene>
<evidence type="ECO:0000313" key="2">
    <source>
        <dbReference type="Proteomes" id="UP000423641"/>
    </source>
</evidence>
<dbReference type="Gene3D" id="3.40.50.1000">
    <property type="entry name" value="HAD superfamily/HAD-like"/>
    <property type="match status" value="1"/>
</dbReference>
<dbReference type="RefSeq" id="WP_111971518.1">
    <property type="nucleotide sequence ID" value="NZ_CP053828.1"/>
</dbReference>
<dbReference type="AlphaFoldDB" id="A0AAV6EEZ2"/>
<evidence type="ECO:0000313" key="1">
    <source>
        <dbReference type="EMBL" id="KAB0611847.1"/>
    </source>
</evidence>
<dbReference type="Pfam" id="PF06888">
    <property type="entry name" value="Put_Phosphatase"/>
    <property type="match status" value="1"/>
</dbReference>
<dbReference type="EMBL" id="VZON01000007">
    <property type="protein sequence ID" value="KAB0611847.1"/>
    <property type="molecule type" value="Genomic_DNA"/>
</dbReference>
<dbReference type="Proteomes" id="UP000423641">
    <property type="component" value="Unassembled WGS sequence"/>
</dbReference>
<protein>
    <recommendedName>
        <fullName evidence="3">Haloacid dehalogenase-like hydrolase</fullName>
    </recommendedName>
</protein>
<dbReference type="InterPro" id="IPR023214">
    <property type="entry name" value="HAD_sf"/>
</dbReference>
<dbReference type="InterPro" id="IPR036412">
    <property type="entry name" value="HAD-like_sf"/>
</dbReference>
<organism evidence="1 2">
    <name type="scientific">Campylobacter hyointestinalis subsp. lawsonii</name>
    <dbReference type="NCBI Taxonomy" id="91353"/>
    <lineage>
        <taxon>Bacteria</taxon>
        <taxon>Pseudomonadati</taxon>
        <taxon>Campylobacterota</taxon>
        <taxon>Epsilonproteobacteria</taxon>
        <taxon>Campylobacterales</taxon>
        <taxon>Campylobacteraceae</taxon>
        <taxon>Campylobacter</taxon>
    </lineage>
</organism>
<proteinExistence type="predicted"/>
<dbReference type="InterPro" id="IPR016965">
    <property type="entry name" value="Pase_PHOSPHO-typ"/>
</dbReference>
<reference evidence="1 2" key="1">
    <citation type="submission" date="2019-09" db="EMBL/GenBank/DDBJ databases">
        <title>Draft genome sequences of 48 bacterial type strains from the CCUG.</title>
        <authorList>
            <person name="Tunovic T."/>
            <person name="Pineiro-Iglesias B."/>
            <person name="Unosson C."/>
            <person name="Inganas E."/>
            <person name="Ohlen M."/>
            <person name="Cardew S."/>
            <person name="Jensie-Markopoulos S."/>
            <person name="Salva-Serra F."/>
            <person name="Jaen-Luchoro D."/>
            <person name="Karlsson R."/>
            <person name="Svensson-Stadler L."/>
            <person name="Chun J."/>
            <person name="Moore E."/>
        </authorList>
    </citation>
    <scope>NUCLEOTIDE SEQUENCE [LARGE SCALE GENOMIC DNA]</scope>
    <source>
        <strain evidence="1 2">CCUG 34538</strain>
    </source>
</reference>
<name>A0AAV6EEZ2_CAMHY</name>
<comment type="caution">
    <text evidence="1">The sequence shown here is derived from an EMBL/GenBank/DDBJ whole genome shotgun (WGS) entry which is preliminary data.</text>
</comment>
<dbReference type="SUPFAM" id="SSF56784">
    <property type="entry name" value="HAD-like"/>
    <property type="match status" value="1"/>
</dbReference>
<evidence type="ECO:0008006" key="3">
    <source>
        <dbReference type="Google" id="ProtNLM"/>
    </source>
</evidence>
<accession>A0AAV6EEZ2</accession>
<dbReference type="GeneID" id="56509491"/>